<keyword evidence="1 2" id="KW-0238">DNA-binding</keyword>
<dbReference type="RefSeq" id="WP_068580752.1">
    <property type="nucleotide sequence ID" value="NZ_FTNK01000002.1"/>
</dbReference>
<gene>
    <name evidence="4" type="ORF">SAMN05421578_102156</name>
</gene>
<feature type="domain" description="HTH tetR-type" evidence="3">
    <location>
        <begin position="13"/>
        <end position="73"/>
    </location>
</feature>
<accession>A0ABY1JMX3</accession>
<dbReference type="Pfam" id="PF14278">
    <property type="entry name" value="TetR_C_8"/>
    <property type="match status" value="1"/>
</dbReference>
<sequence length="206" mass="24175">MAFQPKKIDPRVVRTQRLLRKAMFELLETREFEQITVQDIADLATIKRATFYLHFNDKQDLVQQCITELLQELRESMEYSTEEPEQFNFTSGEAHPSFIRLFHHVGEHYGQYQALLVKNRIPAFSSGLMDLIHEFVSQGINHIEPNDNNLTAHRDVIIKYVESAFLEVIIWWIENQMPYPEKDMASQLMNLSIKGPYIIQPGHKVQ</sequence>
<reference evidence="4 5" key="1">
    <citation type="submission" date="2017-01" db="EMBL/GenBank/DDBJ databases">
        <authorList>
            <person name="Varghese N."/>
            <person name="Submissions S."/>
        </authorList>
    </citation>
    <scope>NUCLEOTIDE SEQUENCE [LARGE SCALE GENOMIC DNA]</scope>
    <source>
        <strain evidence="4 5">ATCC 23464</strain>
    </source>
</reference>
<evidence type="ECO:0000256" key="1">
    <source>
        <dbReference type="ARBA" id="ARBA00023125"/>
    </source>
</evidence>
<evidence type="ECO:0000256" key="2">
    <source>
        <dbReference type="PROSITE-ProRule" id="PRU00335"/>
    </source>
</evidence>
<proteinExistence type="predicted"/>
<dbReference type="InterPro" id="IPR009057">
    <property type="entry name" value="Homeodomain-like_sf"/>
</dbReference>
<name>A0ABY1JMX3_9BACL</name>
<dbReference type="PANTHER" id="PTHR43479">
    <property type="entry name" value="ACREF/ENVCD OPERON REPRESSOR-RELATED"/>
    <property type="match status" value="1"/>
</dbReference>
<dbReference type="Proteomes" id="UP000186666">
    <property type="component" value="Unassembled WGS sequence"/>
</dbReference>
<dbReference type="InterPro" id="IPR050624">
    <property type="entry name" value="HTH-type_Tx_Regulator"/>
</dbReference>
<dbReference type="PANTHER" id="PTHR43479:SF23">
    <property type="entry name" value="HTH TETR-TYPE DOMAIN-CONTAINING PROTEIN"/>
    <property type="match status" value="1"/>
</dbReference>
<dbReference type="EMBL" id="FTNK01000002">
    <property type="protein sequence ID" value="SIQ47466.1"/>
    <property type="molecule type" value="Genomic_DNA"/>
</dbReference>
<organism evidence="4 5">
    <name type="scientific">Paenibacillus macquariensis</name>
    <dbReference type="NCBI Taxonomy" id="948756"/>
    <lineage>
        <taxon>Bacteria</taxon>
        <taxon>Bacillati</taxon>
        <taxon>Bacillota</taxon>
        <taxon>Bacilli</taxon>
        <taxon>Bacillales</taxon>
        <taxon>Paenibacillaceae</taxon>
        <taxon>Paenibacillus</taxon>
    </lineage>
</organism>
<dbReference type="PROSITE" id="PS50977">
    <property type="entry name" value="HTH_TETR_2"/>
    <property type="match status" value="1"/>
</dbReference>
<dbReference type="Gene3D" id="1.10.357.10">
    <property type="entry name" value="Tetracycline Repressor, domain 2"/>
    <property type="match status" value="1"/>
</dbReference>
<keyword evidence="5" id="KW-1185">Reference proteome</keyword>
<protein>
    <submittedName>
        <fullName evidence="4">Transcriptional regulator, TetR family</fullName>
    </submittedName>
</protein>
<evidence type="ECO:0000259" key="3">
    <source>
        <dbReference type="PROSITE" id="PS50977"/>
    </source>
</evidence>
<dbReference type="InterPro" id="IPR001647">
    <property type="entry name" value="HTH_TetR"/>
</dbReference>
<evidence type="ECO:0000313" key="5">
    <source>
        <dbReference type="Proteomes" id="UP000186666"/>
    </source>
</evidence>
<evidence type="ECO:0000313" key="4">
    <source>
        <dbReference type="EMBL" id="SIQ47466.1"/>
    </source>
</evidence>
<comment type="caution">
    <text evidence="4">The sequence shown here is derived from an EMBL/GenBank/DDBJ whole genome shotgun (WGS) entry which is preliminary data.</text>
</comment>
<dbReference type="Pfam" id="PF00440">
    <property type="entry name" value="TetR_N"/>
    <property type="match status" value="1"/>
</dbReference>
<dbReference type="InterPro" id="IPR039532">
    <property type="entry name" value="TetR_C_Firmicutes"/>
</dbReference>
<dbReference type="SUPFAM" id="SSF46689">
    <property type="entry name" value="Homeodomain-like"/>
    <property type="match status" value="1"/>
</dbReference>
<feature type="DNA-binding region" description="H-T-H motif" evidence="2">
    <location>
        <begin position="36"/>
        <end position="55"/>
    </location>
</feature>